<feature type="region of interest" description="Disordered" evidence="4">
    <location>
        <begin position="489"/>
        <end position="606"/>
    </location>
</feature>
<keyword evidence="2" id="KW-0067">ATP-binding</keyword>
<dbReference type="Gene3D" id="3.90.640.10">
    <property type="entry name" value="Actin, Chain A, domain 4"/>
    <property type="match status" value="1"/>
</dbReference>
<evidence type="ECO:0000313" key="6">
    <source>
        <dbReference type="Proteomes" id="UP000282551"/>
    </source>
</evidence>
<keyword evidence="1" id="KW-0547">Nucleotide-binding</keyword>
<gene>
    <name evidence="5" type="primary">dnaK_1</name>
    <name evidence="5" type="ORF">NCTC10485_01838</name>
</gene>
<dbReference type="PANTHER" id="PTHR42749">
    <property type="entry name" value="CELL SHAPE-DETERMINING PROTEIN MREB"/>
    <property type="match status" value="1"/>
</dbReference>
<feature type="compositionally biased region" description="Pro residues" evidence="4">
    <location>
        <begin position="499"/>
        <end position="508"/>
    </location>
</feature>
<feature type="compositionally biased region" description="Pro residues" evidence="4">
    <location>
        <begin position="585"/>
        <end position="606"/>
    </location>
</feature>
<evidence type="ECO:0000313" key="5">
    <source>
        <dbReference type="EMBL" id="VEG47557.1"/>
    </source>
</evidence>
<organism evidence="5 6">
    <name type="scientific">Mycolicibacterium chitae</name>
    <name type="common">Mycobacterium chitae</name>
    <dbReference type="NCBI Taxonomy" id="1792"/>
    <lineage>
        <taxon>Bacteria</taxon>
        <taxon>Bacillati</taxon>
        <taxon>Actinomycetota</taxon>
        <taxon>Actinomycetes</taxon>
        <taxon>Mycobacteriales</taxon>
        <taxon>Mycobacteriaceae</taxon>
        <taxon>Mycolicibacterium</taxon>
    </lineage>
</organism>
<evidence type="ECO:0000256" key="3">
    <source>
        <dbReference type="ARBA" id="ARBA00023186"/>
    </source>
</evidence>
<feature type="compositionally biased region" description="Polar residues" evidence="4">
    <location>
        <begin position="440"/>
        <end position="450"/>
    </location>
</feature>
<dbReference type="Proteomes" id="UP000282551">
    <property type="component" value="Chromosome"/>
</dbReference>
<dbReference type="OrthoDB" id="5173286at2"/>
<dbReference type="EMBL" id="LR134355">
    <property type="protein sequence ID" value="VEG47557.1"/>
    <property type="molecule type" value="Genomic_DNA"/>
</dbReference>
<feature type="region of interest" description="Disordered" evidence="4">
    <location>
        <begin position="440"/>
        <end position="477"/>
    </location>
</feature>
<evidence type="ECO:0000256" key="4">
    <source>
        <dbReference type="SAM" id="MobiDB-lite"/>
    </source>
</evidence>
<dbReference type="SUPFAM" id="SSF53067">
    <property type="entry name" value="Actin-like ATPase domain"/>
    <property type="match status" value="1"/>
</dbReference>
<keyword evidence="3" id="KW-0143">Chaperone</keyword>
<dbReference type="Pfam" id="PF00012">
    <property type="entry name" value="HSP70"/>
    <property type="match status" value="1"/>
</dbReference>
<protein>
    <submittedName>
        <fullName evidence="5">Molecular chaperone</fullName>
    </submittedName>
</protein>
<dbReference type="GO" id="GO:0005524">
    <property type="term" value="F:ATP binding"/>
    <property type="evidence" value="ECO:0007669"/>
    <property type="project" value="UniProtKB-KW"/>
</dbReference>
<dbReference type="GO" id="GO:0140662">
    <property type="term" value="F:ATP-dependent protein folding chaperone"/>
    <property type="evidence" value="ECO:0007669"/>
    <property type="project" value="InterPro"/>
</dbReference>
<dbReference type="Gene3D" id="3.30.420.40">
    <property type="match status" value="2"/>
</dbReference>
<sequence length="606" mass="61679">MRDATRPALGLSVGTTALAAVTSDNAVRKAPVLTAGGGTITDFVDRVGDPVGLLAADGTSHRAERVLAEALRQTAYEATRGRELPQLAAVAVPAHWRPAAVQALTSALARVPEWRGRPPAVLSEVSAVVTALQNDPGLPTRGVIAVCDFGGGGTSITLVDADRGYAPVGPTVRHPDFSGDLVDQALLTHVIGELAGAGSVDLNSTSAIGSLWRLRAQCRGAKERLSAAAVTSMPVELPEFRDEVRLTRPELDAVLREPLAGLVDVLDDTLSRNGIPPAALSAVASVGGAAAMAAVTTTLSDHLRVPVITAPRPALIAATGSALRALRGPADDTATKVALPAPAPVAVAPALEPAALAWSEAQEPEAEEEFAGLELYDQSPDTGLSSARPAVAFAAEDAAVEPALRWYRRPLATMAAASVVLIGAVSALGVVLVNDSGAVQVSEPTPSISTAPEPAPVAAQPPAEPPPPASPPPAVQRPVVAATPAPVTRTRVVQQQAPTPRPAEPAPPATSTVTETVTPPPPPSSEAPAPEPPPAESPAPEPDPPAQQPAPEPDPPAEQPPVEEPAPSEPAPDSPVPTHPQWIPTLPPIPTIPGLPQLIPQPPAGG</sequence>
<dbReference type="AlphaFoldDB" id="A0A448I4V8"/>
<evidence type="ECO:0000256" key="2">
    <source>
        <dbReference type="ARBA" id="ARBA00022840"/>
    </source>
</evidence>
<dbReference type="InterPro" id="IPR043129">
    <property type="entry name" value="ATPase_NBD"/>
</dbReference>
<accession>A0A448I4V8</accession>
<dbReference type="RefSeq" id="WP_126333470.1">
    <property type="nucleotide sequence ID" value="NZ_AP022604.1"/>
</dbReference>
<name>A0A448I4V8_MYCCI</name>
<feature type="compositionally biased region" description="Pro residues" evidence="4">
    <location>
        <begin position="518"/>
        <end position="578"/>
    </location>
</feature>
<dbReference type="PANTHER" id="PTHR42749:SF1">
    <property type="entry name" value="CELL SHAPE-DETERMINING PROTEIN MREB"/>
    <property type="match status" value="1"/>
</dbReference>
<keyword evidence="6" id="KW-1185">Reference proteome</keyword>
<feature type="compositionally biased region" description="Pro residues" evidence="4">
    <location>
        <begin position="462"/>
        <end position="475"/>
    </location>
</feature>
<dbReference type="InterPro" id="IPR013126">
    <property type="entry name" value="Hsp_70_fam"/>
</dbReference>
<reference evidence="5 6" key="1">
    <citation type="submission" date="2018-12" db="EMBL/GenBank/DDBJ databases">
        <authorList>
            <consortium name="Pathogen Informatics"/>
        </authorList>
    </citation>
    <scope>NUCLEOTIDE SEQUENCE [LARGE SCALE GENOMIC DNA]</scope>
    <source>
        <strain evidence="5 6">NCTC10485</strain>
    </source>
</reference>
<evidence type="ECO:0000256" key="1">
    <source>
        <dbReference type="ARBA" id="ARBA00022741"/>
    </source>
</evidence>
<feature type="compositionally biased region" description="Low complexity" evidence="4">
    <location>
        <begin position="489"/>
        <end position="498"/>
    </location>
</feature>
<proteinExistence type="predicted"/>